<keyword evidence="3" id="KW-1185">Reference proteome</keyword>
<organism evidence="2 3">
    <name type="scientific">Halomicronema hongdechloris C2206</name>
    <dbReference type="NCBI Taxonomy" id="1641165"/>
    <lineage>
        <taxon>Bacteria</taxon>
        <taxon>Bacillati</taxon>
        <taxon>Cyanobacteriota</taxon>
        <taxon>Cyanophyceae</taxon>
        <taxon>Nodosilineales</taxon>
        <taxon>Nodosilineaceae</taxon>
        <taxon>Halomicronema</taxon>
    </lineage>
</organism>
<keyword evidence="1" id="KW-1133">Transmembrane helix</keyword>
<evidence type="ECO:0000313" key="3">
    <source>
        <dbReference type="Proteomes" id="UP000191901"/>
    </source>
</evidence>
<evidence type="ECO:0000313" key="2">
    <source>
        <dbReference type="EMBL" id="ASC69773.1"/>
    </source>
</evidence>
<sequence>MRKRNRSNIQEFIVQEWLRPLTFILCIAAAVIAIYKLIELPPTSPQVGQVESEVLARQLEFILKMNSAFLGFLGIIGALLTWFFKNSLDDAKKVAREIARQELATHLQPLVKEEIEDLDRSLLAERVVRETVIDYHLTSDRDISLLEHSLLEDRGFRVNKWHDLREERTPFAKVLVIDFVHSGILPNPYSTQNDDRQKIFQERENIFKHTISRILSSRKGNPILVIYIRPGEGRIAAIDTLTTDFSEIKYYTSANTPVALMGAVVDAAYVADSIYRS</sequence>
<dbReference type="AlphaFoldDB" id="A0A1Z3HHN0"/>
<dbReference type="Proteomes" id="UP000191901">
    <property type="component" value="Chromosome"/>
</dbReference>
<reference evidence="2 3" key="1">
    <citation type="journal article" date="2016" name="Biochim. Biophys. Acta">
        <title>Characterization of red-shifted phycobilisomes isolated from the chlorophyll f-containing cyanobacterium Halomicronema hongdechloris.</title>
        <authorList>
            <person name="Li Y."/>
            <person name="Lin Y."/>
            <person name="Garvey C.J."/>
            <person name="Birch D."/>
            <person name="Corkery R.W."/>
            <person name="Loughlin P.C."/>
            <person name="Scheer H."/>
            <person name="Willows R.D."/>
            <person name="Chen M."/>
        </authorList>
    </citation>
    <scope>NUCLEOTIDE SEQUENCE [LARGE SCALE GENOMIC DNA]</scope>
    <source>
        <strain evidence="2 3">C2206</strain>
    </source>
</reference>
<protein>
    <submittedName>
        <fullName evidence="2">Uncharacterized protein</fullName>
    </submittedName>
</protein>
<keyword evidence="1" id="KW-0812">Transmembrane</keyword>
<gene>
    <name evidence="2" type="ORF">XM38_007020</name>
</gene>
<feature type="transmembrane region" description="Helical" evidence="1">
    <location>
        <begin position="21"/>
        <end position="38"/>
    </location>
</feature>
<proteinExistence type="predicted"/>
<keyword evidence="1" id="KW-0472">Membrane</keyword>
<dbReference type="RefSeq" id="WP_080808970.1">
    <property type="nucleotide sequence ID" value="NZ_CP021983.2"/>
</dbReference>
<evidence type="ECO:0000256" key="1">
    <source>
        <dbReference type="SAM" id="Phobius"/>
    </source>
</evidence>
<feature type="transmembrane region" description="Helical" evidence="1">
    <location>
        <begin position="61"/>
        <end position="84"/>
    </location>
</feature>
<accession>A0A1Z3HHN0</accession>
<dbReference type="EMBL" id="CP021983">
    <property type="protein sequence ID" value="ASC69773.1"/>
    <property type="molecule type" value="Genomic_DNA"/>
</dbReference>
<dbReference type="OrthoDB" id="531286at2"/>
<dbReference type="KEGG" id="hhg:XM38_007020"/>
<name>A0A1Z3HHN0_9CYAN</name>